<dbReference type="GO" id="GO:0009225">
    <property type="term" value="P:nucleotide-sugar metabolic process"/>
    <property type="evidence" value="ECO:0007669"/>
    <property type="project" value="InterPro"/>
</dbReference>
<dbReference type="SUPFAM" id="SSF51735">
    <property type="entry name" value="NAD(P)-binding Rossmann-fold domains"/>
    <property type="match status" value="1"/>
</dbReference>
<dbReference type="CDD" id="cd05246">
    <property type="entry name" value="dTDP_GD_SDR_e"/>
    <property type="match status" value="1"/>
</dbReference>
<dbReference type="EC" id="4.2.1.46" evidence="4 7"/>
<organism evidence="9 10">
    <name type="scientific">Candidatus Kinetoplastidibacterium kentomonadis</name>
    <dbReference type="NCBI Taxonomy" id="1576550"/>
    <lineage>
        <taxon>Bacteria</taxon>
        <taxon>Pseudomonadati</taxon>
        <taxon>Pseudomonadota</taxon>
        <taxon>Betaproteobacteria</taxon>
        <taxon>Candidatus Kinetoplastidibacterium</taxon>
    </lineage>
</organism>
<evidence type="ECO:0000256" key="5">
    <source>
        <dbReference type="ARBA" id="ARBA00023027"/>
    </source>
</evidence>
<dbReference type="InterPro" id="IPR005888">
    <property type="entry name" value="dTDP_Gluc_deHydtase"/>
</dbReference>
<dbReference type="AlphaFoldDB" id="A0A3S7J9D7"/>
<accession>A0A3S7J9D7</accession>
<dbReference type="Proteomes" id="UP000266796">
    <property type="component" value="Chromosome"/>
</dbReference>
<sequence>MTILVTGGAGFIGSNFIKLFLSKHNETIVNIDKFTYAGKKENICDVLKNKNHILIKNCITDKYSLQKIFETFRPRAVIHLAAESHVDNSINIPRNFIDTNIIGSFELIEISKKYFQSLTAQEKYNFKFINISTDEVYGDLSETGKPFEENDPYKPNNPYSASKAASSHIMRSYFKTYNIPTITTHCSNNYGPFQSSEKLIPMIIKKALNMENIPIYGNGSQIRDWIHVNDHCLAILKILELGIPGEHYNIGGGNELTTISIANHICNILDILQPNISSYKKLIKFVPNRPGCDYRYSINYNKIFQQTNWQPLYKFDVGIFDTVKWYVENPFYK</sequence>
<dbReference type="PANTHER" id="PTHR43000">
    <property type="entry name" value="DTDP-D-GLUCOSE 4,6-DEHYDRATASE-RELATED"/>
    <property type="match status" value="1"/>
</dbReference>
<name>A0A3S7J9D7_9PROT</name>
<evidence type="ECO:0000313" key="9">
    <source>
        <dbReference type="EMBL" id="AWD32288.1"/>
    </source>
</evidence>
<dbReference type="InterPro" id="IPR036291">
    <property type="entry name" value="NAD(P)-bd_dom_sf"/>
</dbReference>
<comment type="cofactor">
    <cofactor evidence="2 7">
        <name>NAD(+)</name>
        <dbReference type="ChEBI" id="CHEBI:57540"/>
    </cofactor>
</comment>
<dbReference type="NCBIfam" id="TIGR01181">
    <property type="entry name" value="dTDP_gluc_dehyt"/>
    <property type="match status" value="1"/>
</dbReference>
<evidence type="ECO:0000256" key="2">
    <source>
        <dbReference type="ARBA" id="ARBA00001911"/>
    </source>
</evidence>
<dbReference type="Pfam" id="PF16363">
    <property type="entry name" value="GDP_Man_Dehyd"/>
    <property type="match status" value="1"/>
</dbReference>
<comment type="similarity">
    <text evidence="3 7">Belongs to the NAD(P)-dependent epimerase/dehydratase family. dTDP-glucose dehydratase subfamily.</text>
</comment>
<evidence type="ECO:0000259" key="8">
    <source>
        <dbReference type="Pfam" id="PF16363"/>
    </source>
</evidence>
<keyword evidence="10" id="KW-1185">Reference proteome</keyword>
<evidence type="ECO:0000256" key="6">
    <source>
        <dbReference type="ARBA" id="ARBA00023239"/>
    </source>
</evidence>
<evidence type="ECO:0000256" key="7">
    <source>
        <dbReference type="RuleBase" id="RU004473"/>
    </source>
</evidence>
<dbReference type="RefSeq" id="WP_108673709.1">
    <property type="nucleotide sequence ID" value="NZ_CP025628.1"/>
</dbReference>
<dbReference type="EMBL" id="CP025628">
    <property type="protein sequence ID" value="AWD32288.1"/>
    <property type="molecule type" value="Genomic_DNA"/>
</dbReference>
<protein>
    <recommendedName>
        <fullName evidence="4 7">dTDP-glucose 4,6-dehydratase</fullName>
        <ecNumber evidence="4 7">4.2.1.46</ecNumber>
    </recommendedName>
</protein>
<evidence type="ECO:0000256" key="3">
    <source>
        <dbReference type="ARBA" id="ARBA00008178"/>
    </source>
</evidence>
<dbReference type="OrthoDB" id="9803010at2"/>
<keyword evidence="5" id="KW-0520">NAD</keyword>
<evidence type="ECO:0000313" key="10">
    <source>
        <dbReference type="Proteomes" id="UP000266796"/>
    </source>
</evidence>
<feature type="domain" description="NAD(P)-binding" evidence="8">
    <location>
        <begin position="4"/>
        <end position="319"/>
    </location>
</feature>
<dbReference type="GO" id="GO:0008460">
    <property type="term" value="F:dTDP-glucose 4,6-dehydratase activity"/>
    <property type="evidence" value="ECO:0007669"/>
    <property type="project" value="UniProtKB-EC"/>
</dbReference>
<proteinExistence type="inferred from homology"/>
<comment type="catalytic activity">
    <reaction evidence="1 7">
        <text>dTDP-alpha-D-glucose = dTDP-4-dehydro-6-deoxy-alpha-D-glucose + H2O</text>
        <dbReference type="Rhea" id="RHEA:17221"/>
        <dbReference type="ChEBI" id="CHEBI:15377"/>
        <dbReference type="ChEBI" id="CHEBI:57477"/>
        <dbReference type="ChEBI" id="CHEBI:57649"/>
        <dbReference type="EC" id="4.2.1.46"/>
    </reaction>
</comment>
<dbReference type="KEGG" id="kso:CKSOR_00154"/>
<keyword evidence="6 7" id="KW-0456">Lyase</keyword>
<evidence type="ECO:0000256" key="1">
    <source>
        <dbReference type="ARBA" id="ARBA00001539"/>
    </source>
</evidence>
<dbReference type="InterPro" id="IPR016040">
    <property type="entry name" value="NAD(P)-bd_dom"/>
</dbReference>
<evidence type="ECO:0000256" key="4">
    <source>
        <dbReference type="ARBA" id="ARBA00011990"/>
    </source>
</evidence>
<gene>
    <name evidence="9" type="primary">rfbB</name>
    <name evidence="9" type="ORF">CKSOR_00154</name>
</gene>
<dbReference type="Gene3D" id="3.90.25.10">
    <property type="entry name" value="UDP-galactose 4-epimerase, domain 1"/>
    <property type="match status" value="1"/>
</dbReference>
<reference evidence="9 10" key="1">
    <citation type="journal article" date="2018" name="Parasitology">
        <title>The reduced genome of Candidatus Kinetoplastibacterium sorsogonicusi, the endosymbiont of Kentomonas sorsogonicus (Trypanosomatidae): loss of the haem-synthesis pathway.</title>
        <authorList>
            <person name="Silva F.M."/>
            <person name="Kostygov A.Y."/>
            <person name="Spodareva V.V."/>
            <person name="Butenko A."/>
            <person name="Tossou R."/>
            <person name="Lukes J."/>
            <person name="Yurchenko V."/>
            <person name="Alves J.M.P."/>
        </authorList>
    </citation>
    <scope>NUCLEOTIDE SEQUENCE [LARGE SCALE GENOMIC DNA]</scope>
    <source>
        <strain evidence="9 10">MF-08</strain>
    </source>
</reference>
<dbReference type="Gene3D" id="3.40.50.720">
    <property type="entry name" value="NAD(P)-binding Rossmann-like Domain"/>
    <property type="match status" value="1"/>
</dbReference>